<dbReference type="GO" id="GO:0016702">
    <property type="term" value="F:oxidoreductase activity, acting on single donors with incorporation of molecular oxygen, incorporation of two atoms of oxygen"/>
    <property type="evidence" value="ECO:0007669"/>
    <property type="project" value="UniProtKB-ARBA"/>
</dbReference>
<dbReference type="GO" id="GO:0008270">
    <property type="term" value="F:zinc ion binding"/>
    <property type="evidence" value="ECO:0007669"/>
    <property type="project" value="InterPro"/>
</dbReference>
<dbReference type="InterPro" id="IPR004183">
    <property type="entry name" value="Xdiol_dOase_suB"/>
</dbReference>
<organism evidence="7 8">
    <name type="scientific">Kluyveromyces dobzhanskii CBS 2104</name>
    <dbReference type="NCBI Taxonomy" id="1427455"/>
    <lineage>
        <taxon>Eukaryota</taxon>
        <taxon>Fungi</taxon>
        <taxon>Dikarya</taxon>
        <taxon>Ascomycota</taxon>
        <taxon>Saccharomycotina</taxon>
        <taxon>Saccharomycetes</taxon>
        <taxon>Saccharomycetales</taxon>
        <taxon>Saccharomycetaceae</taxon>
        <taxon>Kluyveromyces</taxon>
    </lineage>
</organism>
<dbReference type="CDD" id="cd07363">
    <property type="entry name" value="45_DOPA_Dioxygenase"/>
    <property type="match status" value="1"/>
</dbReference>
<dbReference type="InterPro" id="IPR014436">
    <property type="entry name" value="Extradiol_dOase_DODA"/>
</dbReference>
<evidence type="ECO:0000259" key="6">
    <source>
        <dbReference type="Pfam" id="PF02900"/>
    </source>
</evidence>
<comment type="similarity">
    <text evidence="2">Belongs to the DODA-type extradiol aromatic ring-opening dioxygenase family.</text>
</comment>
<gene>
    <name evidence="7" type="ORF">KLDO_g678</name>
</gene>
<evidence type="ECO:0000256" key="4">
    <source>
        <dbReference type="ARBA" id="ARBA00022833"/>
    </source>
</evidence>
<keyword evidence="4" id="KW-0862">Zinc</keyword>
<dbReference type="Pfam" id="PF02900">
    <property type="entry name" value="LigB"/>
    <property type="match status" value="1"/>
</dbReference>
<accession>A0A0A8L0G8</accession>
<dbReference type="PIRSF" id="PIRSF006157">
    <property type="entry name" value="Doxgns_DODA"/>
    <property type="match status" value="1"/>
</dbReference>
<evidence type="ECO:0000313" key="7">
    <source>
        <dbReference type="EMBL" id="CDO92358.1"/>
    </source>
</evidence>
<evidence type="ECO:0000256" key="5">
    <source>
        <dbReference type="ARBA" id="ARBA00023002"/>
    </source>
</evidence>
<sequence>MSLLPSVGEAMTPVFFLSHGGPTFMYSEKEKDIFGGDIGAFRTVRAVGQTVIQDIKPKFILYVSAHWQSKADDLIEVAVPKSLQQGLENELIYDFYGFPEYMYHETFHSENDLSLADDIVNTINHSDSGLRAKLTERGIDHGVWVPLKVAFPDDELLKNNIPLIQVSLARNDYDFDSQFKLGQILSKYRDKGGLVLTSGMSVHNLRDMGSAGNKDYNRQFTTVLNNIVLAKEQNKLDRFKALLNDALSKELLLKAHPTLEHFVPIIVALGAAEPSEDDLNVKELYNKCFESLGWGVYQFGDLL</sequence>
<protein>
    <submittedName>
        <fullName evidence="7">WGS project CCBQ000000000 data, contig 00041</fullName>
    </submittedName>
</protein>
<evidence type="ECO:0000256" key="1">
    <source>
        <dbReference type="ARBA" id="ARBA00001947"/>
    </source>
</evidence>
<evidence type="ECO:0000313" key="8">
    <source>
        <dbReference type="Proteomes" id="UP000031516"/>
    </source>
</evidence>
<dbReference type="PANTHER" id="PTHR30096">
    <property type="entry name" value="4,5-DOPA DIOXYGENASE EXTRADIOL-LIKE PROTEIN"/>
    <property type="match status" value="1"/>
</dbReference>
<dbReference type="Proteomes" id="UP000031516">
    <property type="component" value="Unassembled WGS sequence"/>
</dbReference>
<dbReference type="EMBL" id="CCBQ010000013">
    <property type="protein sequence ID" value="CDO92358.1"/>
    <property type="molecule type" value="Genomic_DNA"/>
</dbReference>
<dbReference type="SUPFAM" id="SSF53213">
    <property type="entry name" value="LigB-like"/>
    <property type="match status" value="1"/>
</dbReference>
<evidence type="ECO:0000256" key="3">
    <source>
        <dbReference type="ARBA" id="ARBA00022723"/>
    </source>
</evidence>
<comment type="cofactor">
    <cofactor evidence="1">
        <name>Zn(2+)</name>
        <dbReference type="ChEBI" id="CHEBI:29105"/>
    </cofactor>
</comment>
<dbReference type="AlphaFoldDB" id="A0A0A8L0G8"/>
<keyword evidence="3" id="KW-0479">Metal-binding</keyword>
<comment type="caution">
    <text evidence="7">The sequence shown here is derived from an EMBL/GenBank/DDBJ whole genome shotgun (WGS) entry which is preliminary data.</text>
</comment>
<reference evidence="7 8" key="1">
    <citation type="submission" date="2014-03" db="EMBL/GenBank/DDBJ databases">
        <title>The genome of Kluyveromyces dobzhanskii.</title>
        <authorList>
            <person name="Nystedt B."/>
            <person name="Astrom S."/>
        </authorList>
    </citation>
    <scope>NUCLEOTIDE SEQUENCE [LARGE SCALE GENOMIC DNA]</scope>
    <source>
        <strain evidence="7 8">CBS 2104</strain>
    </source>
</reference>
<proteinExistence type="inferred from homology"/>
<feature type="domain" description="Extradiol ring-cleavage dioxygenase class III enzyme subunit B" evidence="6">
    <location>
        <begin position="14"/>
        <end position="285"/>
    </location>
</feature>
<dbReference type="PANTHER" id="PTHR30096:SF0">
    <property type="entry name" value="4,5-DOPA DIOXYGENASE EXTRADIOL-LIKE PROTEIN"/>
    <property type="match status" value="1"/>
</dbReference>
<dbReference type="Gene3D" id="3.40.830.10">
    <property type="entry name" value="LigB-like"/>
    <property type="match status" value="1"/>
</dbReference>
<evidence type="ECO:0000256" key="2">
    <source>
        <dbReference type="ARBA" id="ARBA00007581"/>
    </source>
</evidence>
<dbReference type="OrthoDB" id="7396853at2759"/>
<keyword evidence="5" id="KW-0560">Oxidoreductase</keyword>
<dbReference type="GO" id="GO:0008198">
    <property type="term" value="F:ferrous iron binding"/>
    <property type="evidence" value="ECO:0007669"/>
    <property type="project" value="InterPro"/>
</dbReference>
<keyword evidence="8" id="KW-1185">Reference proteome</keyword>
<name>A0A0A8L0G8_9SACH</name>